<dbReference type="GO" id="GO:0003723">
    <property type="term" value="F:RNA binding"/>
    <property type="evidence" value="ECO:0007669"/>
    <property type="project" value="InterPro"/>
</dbReference>
<name>A0A4V2F6H8_9BACT</name>
<gene>
    <name evidence="1" type="ORF">BC751_1940</name>
</gene>
<keyword evidence="2" id="KW-1185">Reference proteome</keyword>
<dbReference type="Proteomes" id="UP000292209">
    <property type="component" value="Unassembled WGS sequence"/>
</dbReference>
<dbReference type="GO" id="GO:0004519">
    <property type="term" value="F:endonuclease activity"/>
    <property type="evidence" value="ECO:0007669"/>
    <property type="project" value="InterPro"/>
</dbReference>
<dbReference type="InterPro" id="IPR018669">
    <property type="entry name" value="Toxin_HigB"/>
</dbReference>
<organism evidence="1 2">
    <name type="scientific">Cecembia calidifontis</name>
    <dbReference type="NCBI Taxonomy" id="1187080"/>
    <lineage>
        <taxon>Bacteria</taxon>
        <taxon>Pseudomonadati</taxon>
        <taxon>Bacteroidota</taxon>
        <taxon>Cytophagia</taxon>
        <taxon>Cytophagales</taxon>
        <taxon>Cyclobacteriaceae</taxon>
        <taxon>Cecembia</taxon>
    </lineage>
</organism>
<proteinExistence type="predicted"/>
<sequence>MKGCAVTARDAIPGEISISGFQFIFSPFLKKCREIIELISRICKFVLKYGSKSNDLYTLMRIITFKRIQEFSEKHADAEIPLRFWYSAVSKKDWASLNDIKKDFNNVDYVGNHRFVFNTVLNKI</sequence>
<dbReference type="Pfam" id="PF09907">
    <property type="entry name" value="HigB_toxin"/>
    <property type="match status" value="1"/>
</dbReference>
<evidence type="ECO:0000313" key="1">
    <source>
        <dbReference type="EMBL" id="RZS96369.1"/>
    </source>
</evidence>
<dbReference type="EMBL" id="SGXG01000001">
    <property type="protein sequence ID" value="RZS96369.1"/>
    <property type="molecule type" value="Genomic_DNA"/>
</dbReference>
<dbReference type="GO" id="GO:0110001">
    <property type="term" value="C:toxin-antitoxin complex"/>
    <property type="evidence" value="ECO:0007669"/>
    <property type="project" value="InterPro"/>
</dbReference>
<protein>
    <submittedName>
        <fullName evidence="1">RelE-like HigB toxin of type II HigAB toxin-antitoxin system</fullName>
    </submittedName>
</protein>
<evidence type="ECO:0000313" key="2">
    <source>
        <dbReference type="Proteomes" id="UP000292209"/>
    </source>
</evidence>
<accession>A0A4V2F6H8</accession>
<reference evidence="1 2" key="1">
    <citation type="submission" date="2019-02" db="EMBL/GenBank/DDBJ databases">
        <title>Genomic Encyclopedia of Archaeal and Bacterial Type Strains, Phase II (KMG-II): from individual species to whole genera.</title>
        <authorList>
            <person name="Goeker M."/>
        </authorList>
    </citation>
    <scope>NUCLEOTIDE SEQUENCE [LARGE SCALE GENOMIC DNA]</scope>
    <source>
        <strain evidence="1 2">DSM 21411</strain>
    </source>
</reference>
<dbReference type="AlphaFoldDB" id="A0A4V2F6H8"/>
<comment type="caution">
    <text evidence="1">The sequence shown here is derived from an EMBL/GenBank/DDBJ whole genome shotgun (WGS) entry which is preliminary data.</text>
</comment>